<evidence type="ECO:0000313" key="2">
    <source>
        <dbReference type="EMBL" id="AQT28301.1"/>
    </source>
</evidence>
<evidence type="ECO:0000256" key="1">
    <source>
        <dbReference type="SAM" id="MobiDB-lite"/>
    </source>
</evidence>
<accession>A0A2Z2EWU2</accession>
<feature type="region of interest" description="Disordered" evidence="1">
    <location>
        <begin position="1"/>
        <end position="22"/>
    </location>
</feature>
<protein>
    <submittedName>
        <fullName evidence="2">Uncharacterized protein</fullName>
    </submittedName>
</protein>
<proteinExistence type="predicted"/>
<name>A0A2Z2EWU2_KLEPN</name>
<dbReference type="EMBL" id="KY271409">
    <property type="protein sequence ID" value="AQT28301.1"/>
    <property type="molecule type" value="Genomic_DNA"/>
</dbReference>
<organism evidence="2">
    <name type="scientific">Klebsiella pneumoniae</name>
    <dbReference type="NCBI Taxonomy" id="573"/>
    <lineage>
        <taxon>Bacteria</taxon>
        <taxon>Pseudomonadati</taxon>
        <taxon>Pseudomonadota</taxon>
        <taxon>Gammaproteobacteria</taxon>
        <taxon>Enterobacterales</taxon>
        <taxon>Enterobacteriaceae</taxon>
        <taxon>Klebsiella/Raoultella group</taxon>
        <taxon>Klebsiella</taxon>
        <taxon>Klebsiella pneumoniae complex</taxon>
    </lineage>
</organism>
<reference evidence="2" key="1">
    <citation type="journal article" date="2017" name="Microb. Genom.">
        <title>Diversity, virulence, and antimicrobial resistance of the KPC-producing Klebsiella pneumoniae ST307 clone.</title>
        <authorList>
            <person name="Villa L."/>
            <person name="Feudi C."/>
            <person name="Fortini D."/>
            <person name="Brisse S."/>
            <person name="Passet V."/>
            <person name="Bonura C."/>
            <person name="Endimiani A."/>
            <person name="Mammina C."/>
            <person name="Ocampo A.M."/>
            <person name="Jimenez J.N."/>
            <person name="Doumith M."/>
            <person name="Woodford N."/>
            <person name="Hopkins K."/>
            <person name="Carattoli A."/>
        </authorList>
    </citation>
    <scope>NUCLEOTIDE SEQUENCE</scope>
    <source>
        <strain evidence="2">48</strain>
    </source>
</reference>
<dbReference type="AlphaFoldDB" id="A0A2Z2EWU2"/>
<sequence>MTRKKPVKPENPGPVPTHQYDQSECPKHAGNLRFKLYRDQACNSNMRYSVSRCRLLISPVLTFFLNSFFCTDDLLINPVLPFISRPVQILFFIRRCTESQVSSSRSPGTIPSGLV</sequence>